<dbReference type="InterPro" id="IPR020443">
    <property type="entry name" value="IL-10/19/20/24/26"/>
</dbReference>
<dbReference type="GO" id="GO:0001817">
    <property type="term" value="P:regulation of cytokine production"/>
    <property type="evidence" value="ECO:0007669"/>
    <property type="project" value="UniProtKB-ARBA"/>
</dbReference>
<evidence type="ECO:0000256" key="8">
    <source>
        <dbReference type="ARBA" id="ARBA00023180"/>
    </source>
</evidence>
<keyword evidence="12" id="KW-1185">Reference proteome</keyword>
<evidence type="ECO:0000256" key="1">
    <source>
        <dbReference type="ARBA" id="ARBA00004613"/>
    </source>
</evidence>
<keyword evidence="8" id="KW-0325">Glycoprotein</keyword>
<dbReference type="InterPro" id="IPR000098">
    <property type="entry name" value="IL-10"/>
</dbReference>
<keyword evidence="5 10" id="KW-0964">Secreted</keyword>
<dbReference type="GO" id="GO:0005615">
    <property type="term" value="C:extracellular space"/>
    <property type="evidence" value="ECO:0007669"/>
    <property type="project" value="UniProtKB-UniRule"/>
</dbReference>
<keyword evidence="6 10" id="KW-0732">Signal</keyword>
<evidence type="ECO:0000313" key="11">
    <source>
        <dbReference type="EMBL" id="KAF4093683.1"/>
    </source>
</evidence>
<dbReference type="Pfam" id="PF00726">
    <property type="entry name" value="IL10"/>
    <property type="match status" value="1"/>
</dbReference>
<reference evidence="11 12" key="1">
    <citation type="submission" date="2020-02" db="EMBL/GenBank/DDBJ databases">
        <title>A chromosome-scale genome assembly of the black bullhead catfish (Ameiurus melas).</title>
        <authorList>
            <person name="Wen M."/>
            <person name="Zham M."/>
            <person name="Cabau C."/>
            <person name="Klopp C."/>
            <person name="Donnadieu C."/>
            <person name="Roques C."/>
            <person name="Bouchez O."/>
            <person name="Lampietro C."/>
            <person name="Jouanno E."/>
            <person name="Herpin A."/>
            <person name="Louis A."/>
            <person name="Berthelot C."/>
            <person name="Parey E."/>
            <person name="Roest-Crollius H."/>
            <person name="Braasch I."/>
            <person name="Postlethwait J."/>
            <person name="Robinson-Rechavi M."/>
            <person name="Echchiki A."/>
            <person name="Begum T."/>
            <person name="Montfort J."/>
            <person name="Schartl M."/>
            <person name="Bobe J."/>
            <person name="Guiguen Y."/>
        </authorList>
    </citation>
    <scope>NUCLEOTIDE SEQUENCE [LARGE SCALE GENOMIC DNA]</scope>
    <source>
        <strain evidence="11">M_S1</strain>
        <tissue evidence="11">Blood</tissue>
    </source>
</reference>
<feature type="disulfide bond" evidence="9">
    <location>
        <begin position="32"/>
        <end position="130"/>
    </location>
</feature>
<comment type="caution">
    <text evidence="11">The sequence shown here is derived from an EMBL/GenBank/DDBJ whole genome shotgun (WGS) entry which is preliminary data.</text>
</comment>
<evidence type="ECO:0000256" key="10">
    <source>
        <dbReference type="RuleBase" id="RU368043"/>
    </source>
</evidence>
<evidence type="ECO:0000313" key="12">
    <source>
        <dbReference type="Proteomes" id="UP000593565"/>
    </source>
</evidence>
<dbReference type="SMART" id="SM00188">
    <property type="entry name" value="IL10"/>
    <property type="match status" value="1"/>
</dbReference>
<dbReference type="SUPFAM" id="SSF47266">
    <property type="entry name" value="4-helical cytokines"/>
    <property type="match status" value="1"/>
</dbReference>
<evidence type="ECO:0000256" key="9">
    <source>
        <dbReference type="PIRSR" id="PIRSR620443-50"/>
    </source>
</evidence>
<dbReference type="PANTHER" id="PTHR48482">
    <property type="entry name" value="INTERLEUKIN-19-RELATED"/>
    <property type="match status" value="1"/>
</dbReference>
<dbReference type="GO" id="GO:0005125">
    <property type="term" value="F:cytokine activity"/>
    <property type="evidence" value="ECO:0007669"/>
    <property type="project" value="UniProtKB-UniRule"/>
</dbReference>
<evidence type="ECO:0000256" key="4">
    <source>
        <dbReference type="ARBA" id="ARBA00022514"/>
    </source>
</evidence>
<accession>A0A7J6BEY2</accession>
<comment type="subunit">
    <text evidence="3">Homodimer. Interacts with IL10RA and IL10RB.</text>
</comment>
<sequence>MLLLRFLLLSLLTALLLGAAQCTKNICKDSCCSFVEGFPVRLKALRFSYAEIRDYYESNDELDTSLFNRTVLDHFKSPYGCSVMNDILHFYLVTVLPSAISGQKNRKNFQTPIDNIGNLFQELKRELVKCRSYFTCRKPFEISSVKNSYHQMGRQGLYKAMGELDMLFNYIEDYVASQRRKR</sequence>
<name>A0A7J6BEY2_AMEME</name>
<dbReference type="InterPro" id="IPR020423">
    <property type="entry name" value="IL-10_CS"/>
</dbReference>
<feature type="signal peptide" evidence="10">
    <location>
        <begin position="1"/>
        <end position="22"/>
    </location>
</feature>
<feature type="disulfide bond" evidence="9">
    <location>
        <begin position="81"/>
        <end position="136"/>
    </location>
</feature>
<dbReference type="PANTHER" id="PTHR48482:SF5">
    <property type="entry name" value="INTERLEUKIN-10"/>
    <property type="match status" value="1"/>
</dbReference>
<comment type="subcellular location">
    <subcellularLocation>
        <location evidence="1 10">Secreted</location>
    </subcellularLocation>
</comment>
<feature type="chain" id="PRO_5031594443" description="Interleukin family protein" evidence="10">
    <location>
        <begin position="23"/>
        <end position="182"/>
    </location>
</feature>
<evidence type="ECO:0000256" key="7">
    <source>
        <dbReference type="ARBA" id="ARBA00023157"/>
    </source>
</evidence>
<comment type="similarity">
    <text evidence="2 10">Belongs to the IL-10 family.</text>
</comment>
<proteinExistence type="inferred from homology"/>
<keyword evidence="4 10" id="KW-0202">Cytokine</keyword>
<dbReference type="InterPro" id="IPR009079">
    <property type="entry name" value="4_helix_cytokine-like_core"/>
</dbReference>
<evidence type="ECO:0000256" key="3">
    <source>
        <dbReference type="ARBA" id="ARBA00011144"/>
    </source>
</evidence>
<gene>
    <name evidence="11" type="ORF">AMELA_G00004770</name>
</gene>
<evidence type="ECO:0000256" key="6">
    <source>
        <dbReference type="ARBA" id="ARBA00022729"/>
    </source>
</evidence>
<organism evidence="11 12">
    <name type="scientific">Ameiurus melas</name>
    <name type="common">Black bullhead</name>
    <name type="synonym">Silurus melas</name>
    <dbReference type="NCBI Taxonomy" id="219545"/>
    <lineage>
        <taxon>Eukaryota</taxon>
        <taxon>Metazoa</taxon>
        <taxon>Chordata</taxon>
        <taxon>Craniata</taxon>
        <taxon>Vertebrata</taxon>
        <taxon>Euteleostomi</taxon>
        <taxon>Actinopterygii</taxon>
        <taxon>Neopterygii</taxon>
        <taxon>Teleostei</taxon>
        <taxon>Ostariophysi</taxon>
        <taxon>Siluriformes</taxon>
        <taxon>Ictaluridae</taxon>
        <taxon>Ameiurus</taxon>
    </lineage>
</organism>
<keyword evidence="7 9" id="KW-1015">Disulfide bond</keyword>
<evidence type="ECO:0000256" key="5">
    <source>
        <dbReference type="ARBA" id="ARBA00022525"/>
    </source>
</evidence>
<evidence type="ECO:0000256" key="2">
    <source>
        <dbReference type="ARBA" id="ARBA00008813"/>
    </source>
</evidence>
<comment type="function">
    <text evidence="10">Immune regulatory cytokine.</text>
</comment>
<dbReference type="PRINTS" id="PR01294">
    <property type="entry name" value="INTRLEUKIN10"/>
</dbReference>
<dbReference type="PROSITE" id="PS00520">
    <property type="entry name" value="INTERLEUKIN_10"/>
    <property type="match status" value="1"/>
</dbReference>
<dbReference type="AlphaFoldDB" id="A0A7J6BEY2"/>
<dbReference type="Proteomes" id="UP000593565">
    <property type="component" value="Unassembled WGS sequence"/>
</dbReference>
<protein>
    <recommendedName>
        <fullName evidence="10">Interleukin family protein</fullName>
    </recommendedName>
</protein>
<dbReference type="EMBL" id="JAAGNN010000001">
    <property type="protein sequence ID" value="KAF4093683.1"/>
    <property type="molecule type" value="Genomic_DNA"/>
</dbReference>
<dbReference type="SMR" id="A0A7J6BEY2"/>
<dbReference type="Gene3D" id="1.20.1250.10">
    <property type="match status" value="1"/>
</dbReference>
<dbReference type="GO" id="GO:0006955">
    <property type="term" value="P:immune response"/>
    <property type="evidence" value="ECO:0007669"/>
    <property type="project" value="InterPro"/>
</dbReference>